<keyword evidence="1" id="KW-0472">Membrane</keyword>
<dbReference type="STRING" id="1703779.AMJ83_02775"/>
<keyword evidence="2" id="KW-0732">Signal</keyword>
<evidence type="ECO:0000256" key="1">
    <source>
        <dbReference type="SAM" id="Phobius"/>
    </source>
</evidence>
<evidence type="ECO:0008006" key="5">
    <source>
        <dbReference type="Google" id="ProtNLM"/>
    </source>
</evidence>
<feature type="signal peptide" evidence="2">
    <location>
        <begin position="1"/>
        <end position="19"/>
    </location>
</feature>
<reference evidence="3 4" key="1">
    <citation type="journal article" date="2015" name="Microbiome">
        <title>Genomic resolution of linkages in carbon, nitrogen, and sulfur cycling among widespread estuary sediment bacteria.</title>
        <authorList>
            <person name="Baker B.J."/>
            <person name="Lazar C.S."/>
            <person name="Teske A.P."/>
            <person name="Dick G.J."/>
        </authorList>
    </citation>
    <scope>NUCLEOTIDE SEQUENCE [LARGE SCALE GENOMIC DNA]</scope>
    <source>
        <strain evidence="3">SM23_42</strain>
    </source>
</reference>
<proteinExistence type="predicted"/>
<keyword evidence="1" id="KW-0812">Transmembrane</keyword>
<feature type="transmembrane region" description="Helical" evidence="1">
    <location>
        <begin position="282"/>
        <end position="305"/>
    </location>
</feature>
<comment type="caution">
    <text evidence="3">The sequence shown here is derived from an EMBL/GenBank/DDBJ whole genome shotgun (WGS) entry which is preliminary data.</text>
</comment>
<evidence type="ECO:0000256" key="2">
    <source>
        <dbReference type="SAM" id="SignalP"/>
    </source>
</evidence>
<accession>A0A0S8FUM1</accession>
<protein>
    <recommendedName>
        <fullName evidence="5">Polymer-forming cytoskeletal protein</fullName>
    </recommendedName>
</protein>
<feature type="transmembrane region" description="Helical" evidence="1">
    <location>
        <begin position="317"/>
        <end position="343"/>
    </location>
</feature>
<name>A0A0S8FUM1_UNCW3</name>
<organism evidence="3 4">
    <name type="scientific">candidate division WOR_3 bacterium SM23_42</name>
    <dbReference type="NCBI Taxonomy" id="1703779"/>
    <lineage>
        <taxon>Bacteria</taxon>
        <taxon>Bacteria division WOR-3</taxon>
    </lineage>
</organism>
<dbReference type="AlphaFoldDB" id="A0A0S8FUM1"/>
<evidence type="ECO:0000313" key="4">
    <source>
        <dbReference type="Proteomes" id="UP000051373"/>
    </source>
</evidence>
<evidence type="ECO:0000313" key="3">
    <source>
        <dbReference type="EMBL" id="KPK64358.1"/>
    </source>
</evidence>
<gene>
    <name evidence="3" type="ORF">AMJ83_02775</name>
</gene>
<dbReference type="Proteomes" id="UP000051373">
    <property type="component" value="Unassembled WGS sequence"/>
</dbReference>
<dbReference type="EMBL" id="LJUJ01000003">
    <property type="protein sequence ID" value="KPK64358.1"/>
    <property type="molecule type" value="Genomic_DNA"/>
</dbReference>
<keyword evidence="1" id="KW-1133">Transmembrane helix</keyword>
<sequence length="445" mass="47412">MQGLTILLILTTLSSPLAADSHAYVGSLPAVEVIATRCADEDVAWSGLMPAVEVTAPRYENEDIAWCGMLPAMDVTANRQAHNRTKNTEPTHAQAILVSHVTEPDVELDLSIADLKIFGAIPAAVTFSGDYSLAENDTIYEDVTVTGGNAKIDGVISGDLAVMGGRVDINGMVDGDVAVFGGNLDLMGIIDGDAAVLGGNIRNRGAIEGDLHVVGGTVYLDSASVVEGNISMVGGTVDRDTNAVVLGTIESIEIKALEKVLPRISKAFRFPRMLPSAAFPRAVFIGMLVVLYLFNVLVLLIFPNAVERVKEKIKQSIWASVGLGIVMELLFVPLIVLLAVSIIGIPLIILLPLAVFVAILFGVSALSLTTGDRVCKGFNWKVESQLGRFSLGWLALMLIPIVLILIGPPVFILGFVIIYVVMTIGLGGIIYTLIKRKTVEVKIKK</sequence>
<feature type="transmembrane region" description="Helical" evidence="1">
    <location>
        <begin position="412"/>
        <end position="434"/>
    </location>
</feature>
<feature type="transmembrane region" description="Helical" evidence="1">
    <location>
        <begin position="389"/>
        <end position="406"/>
    </location>
</feature>
<feature type="chain" id="PRO_5006646452" description="Polymer-forming cytoskeletal protein" evidence="2">
    <location>
        <begin position="20"/>
        <end position="445"/>
    </location>
</feature>
<feature type="transmembrane region" description="Helical" evidence="1">
    <location>
        <begin position="349"/>
        <end position="368"/>
    </location>
</feature>